<dbReference type="SMART" id="SM00336">
    <property type="entry name" value="BBOX"/>
    <property type="match status" value="1"/>
</dbReference>
<dbReference type="CDD" id="cd19769">
    <property type="entry name" value="Bbox2_TRIM16-like"/>
    <property type="match status" value="1"/>
</dbReference>
<dbReference type="InterPro" id="IPR001870">
    <property type="entry name" value="B30.2/SPRY"/>
</dbReference>
<evidence type="ECO:0000259" key="9">
    <source>
        <dbReference type="PROSITE" id="PS50089"/>
    </source>
</evidence>
<dbReference type="EMBL" id="DYDO01000002">
    <property type="protein sequence ID" value="DBA30277.1"/>
    <property type="molecule type" value="Genomic_DNA"/>
</dbReference>
<gene>
    <name evidence="12" type="ORF">GDO54_006284</name>
</gene>
<feature type="domain" description="RING-type" evidence="9">
    <location>
        <begin position="12"/>
        <end position="55"/>
    </location>
</feature>
<dbReference type="PRINTS" id="PR01407">
    <property type="entry name" value="BUTYPHLNCDUF"/>
</dbReference>
<evidence type="ECO:0000313" key="12">
    <source>
        <dbReference type="EMBL" id="DBA30277.1"/>
    </source>
</evidence>
<dbReference type="Gene3D" id="3.30.160.60">
    <property type="entry name" value="Classic Zinc Finger"/>
    <property type="match status" value="1"/>
</dbReference>
<organism evidence="12 13">
    <name type="scientific">Pyxicephalus adspersus</name>
    <name type="common">African bullfrog</name>
    <dbReference type="NCBI Taxonomy" id="30357"/>
    <lineage>
        <taxon>Eukaryota</taxon>
        <taxon>Metazoa</taxon>
        <taxon>Chordata</taxon>
        <taxon>Craniata</taxon>
        <taxon>Vertebrata</taxon>
        <taxon>Euteleostomi</taxon>
        <taxon>Amphibia</taxon>
        <taxon>Batrachia</taxon>
        <taxon>Anura</taxon>
        <taxon>Neobatrachia</taxon>
        <taxon>Ranoidea</taxon>
        <taxon>Pyxicephalidae</taxon>
        <taxon>Pyxicephalinae</taxon>
        <taxon>Pyxicephalus</taxon>
    </lineage>
</organism>
<dbReference type="InterPro" id="IPR003877">
    <property type="entry name" value="SPRY_dom"/>
</dbReference>
<dbReference type="Proteomes" id="UP001181693">
    <property type="component" value="Unassembled WGS sequence"/>
</dbReference>
<dbReference type="Gene3D" id="3.30.40.10">
    <property type="entry name" value="Zinc/RING finger domain, C3HC4 (zinc finger)"/>
    <property type="match status" value="1"/>
</dbReference>
<dbReference type="InterPro" id="IPR013083">
    <property type="entry name" value="Znf_RING/FYVE/PHD"/>
</dbReference>
<dbReference type="InterPro" id="IPR003879">
    <property type="entry name" value="Butyrophylin_SPRY"/>
</dbReference>
<feature type="domain" description="B box-type" evidence="10">
    <location>
        <begin position="83"/>
        <end position="123"/>
    </location>
</feature>
<dbReference type="InterPro" id="IPR017907">
    <property type="entry name" value="Znf_RING_CS"/>
</dbReference>
<dbReference type="AlphaFoldDB" id="A0AAV3B4T3"/>
<dbReference type="SUPFAM" id="SSF57845">
    <property type="entry name" value="B-box zinc-binding domain"/>
    <property type="match status" value="1"/>
</dbReference>
<dbReference type="SMART" id="SM00589">
    <property type="entry name" value="PRY"/>
    <property type="match status" value="1"/>
</dbReference>
<dbReference type="PROSITE" id="PS00518">
    <property type="entry name" value="ZF_RING_1"/>
    <property type="match status" value="1"/>
</dbReference>
<keyword evidence="2" id="KW-0479">Metal-binding</keyword>
<protein>
    <submittedName>
        <fullName evidence="12">Uncharacterized protein</fullName>
    </submittedName>
</protein>
<reference evidence="12" key="1">
    <citation type="thesis" date="2020" institute="ProQuest LLC" country="789 East Eisenhower Parkway, Ann Arbor, MI, USA">
        <title>Comparative Genomics and Chromosome Evolution.</title>
        <authorList>
            <person name="Mudd A.B."/>
        </authorList>
    </citation>
    <scope>NUCLEOTIDE SEQUENCE</scope>
    <source>
        <strain evidence="12">1538</strain>
        <tissue evidence="12">Blood</tissue>
    </source>
</reference>
<evidence type="ECO:0000256" key="4">
    <source>
        <dbReference type="ARBA" id="ARBA00022833"/>
    </source>
</evidence>
<evidence type="ECO:0000256" key="7">
    <source>
        <dbReference type="PROSITE-ProRule" id="PRU00024"/>
    </source>
</evidence>
<keyword evidence="3 7" id="KW-0863">Zinc-finger</keyword>
<evidence type="ECO:0000256" key="2">
    <source>
        <dbReference type="ARBA" id="ARBA00022723"/>
    </source>
</evidence>
<keyword evidence="4" id="KW-0862">Zinc</keyword>
<dbReference type="InterPro" id="IPR001841">
    <property type="entry name" value="Znf_RING"/>
</dbReference>
<comment type="caution">
    <text evidence="12">The sequence shown here is derived from an EMBL/GenBank/DDBJ whole genome shotgun (WGS) entry which is preliminary data.</text>
</comment>
<feature type="compositionally biased region" description="Acidic residues" evidence="8">
    <location>
        <begin position="245"/>
        <end position="258"/>
    </location>
</feature>
<evidence type="ECO:0000256" key="1">
    <source>
        <dbReference type="ARBA" id="ARBA00022588"/>
    </source>
</evidence>
<keyword evidence="5" id="KW-0391">Immunity</keyword>
<dbReference type="PANTHER" id="PTHR25465:SF41">
    <property type="entry name" value="E3 UBIQUITIN-PROTEIN LIGASE RNF135"/>
    <property type="match status" value="1"/>
</dbReference>
<dbReference type="InterPro" id="IPR013320">
    <property type="entry name" value="ConA-like_dom_sf"/>
</dbReference>
<dbReference type="Gene3D" id="2.60.120.920">
    <property type="match status" value="1"/>
</dbReference>
<evidence type="ECO:0000313" key="13">
    <source>
        <dbReference type="Proteomes" id="UP001181693"/>
    </source>
</evidence>
<name>A0AAV3B4T3_PYXAD</name>
<evidence type="ECO:0000259" key="10">
    <source>
        <dbReference type="PROSITE" id="PS50119"/>
    </source>
</evidence>
<dbReference type="InterPro" id="IPR027370">
    <property type="entry name" value="Znf-RING_euk"/>
</dbReference>
<evidence type="ECO:0000256" key="8">
    <source>
        <dbReference type="SAM" id="MobiDB-lite"/>
    </source>
</evidence>
<sequence>MASYDLREELKCPICWEIYKDPVSLKCGHSFCQDCITRQLITQKGSGCYSCPQCKQESQEWPTLHSNIALRNISEHFLSKPCLGNQQCSIHKLDLKFYCPQDAACICDQCSEDEHQGHQMESLEEASKKKKEKLKNVHQKLMREKEQTENRAQSLQERRRKVEEKASGEKEKITALFRDLRRQLDDLEIKVQSEISMEAEQVLVLVSNLIDQLVIKKGELSRKMRDIDRELSNMTDPLTVLQESDIGDLYDTENGDNEEQGRPEVGDLDMDRILHTLQMGVSQITGVSVCLYLQEAADILLYINTANNDLQISDDMKTASYSPNQNRPKIPERFQDYTQVIGSQSFSSGRHYWEVDVGGSEYWSIGMCYSSIDRGGYQSQIECNENAWCLRRSGDRYCAIHDSTRSWVPNNIPTDKVRIYLDYQAGRISFYALCNPILHLHTFTATFIEPLHAALRIWNGSIKISSRESGHEGN</sequence>
<dbReference type="InterPro" id="IPR006574">
    <property type="entry name" value="PRY"/>
</dbReference>
<dbReference type="GO" id="GO:0008270">
    <property type="term" value="F:zinc ion binding"/>
    <property type="evidence" value="ECO:0007669"/>
    <property type="project" value="UniProtKB-KW"/>
</dbReference>
<keyword evidence="1" id="KW-0399">Innate immunity</keyword>
<dbReference type="SMART" id="SM00184">
    <property type="entry name" value="RING"/>
    <property type="match status" value="1"/>
</dbReference>
<feature type="domain" description="B30.2/SPRY" evidence="11">
    <location>
        <begin position="279"/>
        <end position="473"/>
    </location>
</feature>
<evidence type="ECO:0000259" key="11">
    <source>
        <dbReference type="PROSITE" id="PS50188"/>
    </source>
</evidence>
<feature type="compositionally biased region" description="Basic and acidic residues" evidence="8">
    <location>
        <begin position="156"/>
        <end position="166"/>
    </location>
</feature>
<dbReference type="SUPFAM" id="SSF57850">
    <property type="entry name" value="RING/U-box"/>
    <property type="match status" value="1"/>
</dbReference>
<dbReference type="PANTHER" id="PTHR25465">
    <property type="entry name" value="B-BOX DOMAIN CONTAINING"/>
    <property type="match status" value="1"/>
</dbReference>
<dbReference type="SMART" id="SM00449">
    <property type="entry name" value="SPRY"/>
    <property type="match status" value="1"/>
</dbReference>
<dbReference type="InterPro" id="IPR000315">
    <property type="entry name" value="Znf_B-box"/>
</dbReference>
<dbReference type="SUPFAM" id="SSF49899">
    <property type="entry name" value="Concanavalin A-like lectins/glucanases"/>
    <property type="match status" value="1"/>
</dbReference>
<evidence type="ECO:0000256" key="6">
    <source>
        <dbReference type="ARBA" id="ARBA00023054"/>
    </source>
</evidence>
<proteinExistence type="predicted"/>
<dbReference type="Pfam" id="PF13445">
    <property type="entry name" value="zf-RING_UBOX"/>
    <property type="match status" value="1"/>
</dbReference>
<dbReference type="Pfam" id="PF13765">
    <property type="entry name" value="PRY"/>
    <property type="match status" value="1"/>
</dbReference>
<dbReference type="CDD" id="cd12891">
    <property type="entry name" value="SPRY_PRY_C-I_2"/>
    <property type="match status" value="1"/>
</dbReference>
<dbReference type="GO" id="GO:0045087">
    <property type="term" value="P:innate immune response"/>
    <property type="evidence" value="ECO:0007669"/>
    <property type="project" value="UniProtKB-KW"/>
</dbReference>
<dbReference type="InterPro" id="IPR051051">
    <property type="entry name" value="E3_ubiq-ligase_TRIM/RNF"/>
</dbReference>
<keyword evidence="13" id="KW-1185">Reference proteome</keyword>
<dbReference type="PROSITE" id="PS50188">
    <property type="entry name" value="B302_SPRY"/>
    <property type="match status" value="1"/>
</dbReference>
<dbReference type="Pfam" id="PF00643">
    <property type="entry name" value="zf-B_box"/>
    <property type="match status" value="1"/>
</dbReference>
<dbReference type="GO" id="GO:0005737">
    <property type="term" value="C:cytoplasm"/>
    <property type="evidence" value="ECO:0007669"/>
    <property type="project" value="UniProtKB-ARBA"/>
</dbReference>
<evidence type="ECO:0000256" key="3">
    <source>
        <dbReference type="ARBA" id="ARBA00022771"/>
    </source>
</evidence>
<dbReference type="InterPro" id="IPR043136">
    <property type="entry name" value="B30.2/SPRY_sf"/>
</dbReference>
<evidence type="ECO:0000256" key="5">
    <source>
        <dbReference type="ARBA" id="ARBA00022859"/>
    </source>
</evidence>
<keyword evidence="6" id="KW-0175">Coiled coil</keyword>
<accession>A0AAV3B4T3</accession>
<dbReference type="PROSITE" id="PS50119">
    <property type="entry name" value="ZF_BBOX"/>
    <property type="match status" value="1"/>
</dbReference>
<feature type="region of interest" description="Disordered" evidence="8">
    <location>
        <begin position="245"/>
        <end position="265"/>
    </location>
</feature>
<dbReference type="Pfam" id="PF00622">
    <property type="entry name" value="SPRY"/>
    <property type="match status" value="1"/>
</dbReference>
<feature type="region of interest" description="Disordered" evidence="8">
    <location>
        <begin position="141"/>
        <end position="166"/>
    </location>
</feature>
<dbReference type="PROSITE" id="PS50089">
    <property type="entry name" value="ZF_RING_2"/>
    <property type="match status" value="1"/>
</dbReference>